<dbReference type="InterPro" id="IPR016181">
    <property type="entry name" value="Acyl_CoA_acyltransferase"/>
</dbReference>
<evidence type="ECO:0000313" key="4">
    <source>
        <dbReference type="EnsemblMetazoa" id="CapteP169672"/>
    </source>
</evidence>
<dbReference type="EMBL" id="KB303655">
    <property type="protein sequence ID" value="ELU02891.1"/>
    <property type="molecule type" value="Genomic_DNA"/>
</dbReference>
<dbReference type="FunCoup" id="R7U9U0">
    <property type="interactions" value="232"/>
</dbReference>
<evidence type="ECO:0000313" key="5">
    <source>
        <dbReference type="Proteomes" id="UP000014760"/>
    </source>
</evidence>
<reference evidence="3 5" key="2">
    <citation type="journal article" date="2013" name="Nature">
        <title>Insights into bilaterian evolution from three spiralian genomes.</title>
        <authorList>
            <person name="Simakov O."/>
            <person name="Marletaz F."/>
            <person name="Cho S.J."/>
            <person name="Edsinger-Gonzales E."/>
            <person name="Havlak P."/>
            <person name="Hellsten U."/>
            <person name="Kuo D.H."/>
            <person name="Larsson T."/>
            <person name="Lv J."/>
            <person name="Arendt D."/>
            <person name="Savage R."/>
            <person name="Osoegawa K."/>
            <person name="de Jong P."/>
            <person name="Grimwood J."/>
            <person name="Chapman J.A."/>
            <person name="Shapiro H."/>
            <person name="Aerts A."/>
            <person name="Otillar R.P."/>
            <person name="Terry A.Y."/>
            <person name="Boore J.L."/>
            <person name="Grigoriev I.V."/>
            <person name="Lindberg D.R."/>
            <person name="Seaver E.C."/>
            <person name="Weisblat D.A."/>
            <person name="Putnam N.H."/>
            <person name="Rokhsar D.S."/>
        </authorList>
    </citation>
    <scope>NUCLEOTIDE SEQUENCE</scope>
    <source>
        <strain evidence="3 5">I ESC-2004</strain>
    </source>
</reference>
<dbReference type="GO" id="GO:1905502">
    <property type="term" value="F:acetyl-CoA binding"/>
    <property type="evidence" value="ECO:0007669"/>
    <property type="project" value="TreeGrafter"/>
</dbReference>
<proteinExistence type="predicted"/>
<evidence type="ECO:0000256" key="1">
    <source>
        <dbReference type="SAM" id="MobiDB-lite"/>
    </source>
</evidence>
<dbReference type="EMBL" id="AMQN01008651">
    <property type="status" value="NOT_ANNOTATED_CDS"/>
    <property type="molecule type" value="Genomic_DNA"/>
</dbReference>
<dbReference type="PANTHER" id="PTHR13538:SF4">
    <property type="entry name" value="N-ALPHA-ACETYLTRANSFERASE 80"/>
    <property type="match status" value="1"/>
</dbReference>
<dbReference type="Proteomes" id="UP000014760">
    <property type="component" value="Unassembled WGS sequence"/>
</dbReference>
<accession>R7U9U0</accession>
<dbReference type="OrthoDB" id="329272at2759"/>
<dbReference type="Gene3D" id="3.40.630.30">
    <property type="match status" value="1"/>
</dbReference>
<feature type="compositionally biased region" description="Pro residues" evidence="1">
    <location>
        <begin position="145"/>
        <end position="162"/>
    </location>
</feature>
<dbReference type="InterPro" id="IPR039840">
    <property type="entry name" value="NAA80"/>
</dbReference>
<dbReference type="HOGENOM" id="CLU_077855_1_0_1"/>
<dbReference type="EnsemblMetazoa" id="CapteT169672">
    <property type="protein sequence ID" value="CapteP169672"/>
    <property type="gene ID" value="CapteG169672"/>
</dbReference>
<dbReference type="PANTHER" id="PTHR13538">
    <property type="entry name" value="N-ACETYLTRANSFERASE 6"/>
    <property type="match status" value="1"/>
</dbReference>
<feature type="region of interest" description="Disordered" evidence="1">
    <location>
        <begin position="130"/>
        <end position="181"/>
    </location>
</feature>
<feature type="domain" description="N-acetyltransferase" evidence="2">
    <location>
        <begin position="1"/>
        <end position="120"/>
    </location>
</feature>
<sequence>MTARLHSLAKSSEQFPLSLVLLEEGEKSEIVGHSRVCKVIGQPTACLLESVVIRRNKRGLGLGRILMRETELQSVRRGFTEAYLTTHDKQNFYAHLGYEYCSPVVTLGSASNLLSEHMCEKLFSKKETLLKDTGTKSPSSQLPPGAAPPPPGVPPPPPPPQVKPKNTPSSLKISWMKKKLT</sequence>
<dbReference type="GO" id="GO:0008080">
    <property type="term" value="F:N-acetyltransferase activity"/>
    <property type="evidence" value="ECO:0007669"/>
    <property type="project" value="InterPro"/>
</dbReference>
<organism evidence="3">
    <name type="scientific">Capitella teleta</name>
    <name type="common">Polychaete worm</name>
    <dbReference type="NCBI Taxonomy" id="283909"/>
    <lineage>
        <taxon>Eukaryota</taxon>
        <taxon>Metazoa</taxon>
        <taxon>Spiralia</taxon>
        <taxon>Lophotrochozoa</taxon>
        <taxon>Annelida</taxon>
        <taxon>Polychaeta</taxon>
        <taxon>Sedentaria</taxon>
        <taxon>Scolecida</taxon>
        <taxon>Capitellidae</taxon>
        <taxon>Capitella</taxon>
    </lineage>
</organism>
<dbReference type="OMA" id="MLETCDC"/>
<protein>
    <recommendedName>
        <fullName evidence="2">N-acetyltransferase domain-containing protein</fullName>
    </recommendedName>
</protein>
<dbReference type="InterPro" id="IPR000182">
    <property type="entry name" value="GNAT_dom"/>
</dbReference>
<evidence type="ECO:0000313" key="3">
    <source>
        <dbReference type="EMBL" id="ELU02891.1"/>
    </source>
</evidence>
<dbReference type="STRING" id="283909.R7U9U0"/>
<dbReference type="CDD" id="cd04301">
    <property type="entry name" value="NAT_SF"/>
    <property type="match status" value="1"/>
</dbReference>
<keyword evidence="5" id="KW-1185">Reference proteome</keyword>
<evidence type="ECO:0000259" key="2">
    <source>
        <dbReference type="PROSITE" id="PS51186"/>
    </source>
</evidence>
<dbReference type="Pfam" id="PF13508">
    <property type="entry name" value="Acetyltransf_7"/>
    <property type="match status" value="1"/>
</dbReference>
<name>R7U9U0_CAPTE</name>
<dbReference type="SUPFAM" id="SSF55729">
    <property type="entry name" value="Acyl-CoA N-acyltransferases (Nat)"/>
    <property type="match status" value="1"/>
</dbReference>
<reference evidence="4" key="3">
    <citation type="submission" date="2015-06" db="UniProtKB">
        <authorList>
            <consortium name="EnsemblMetazoa"/>
        </authorList>
    </citation>
    <scope>IDENTIFICATION</scope>
</reference>
<dbReference type="AlphaFoldDB" id="R7U9U0"/>
<reference evidence="5" key="1">
    <citation type="submission" date="2012-12" db="EMBL/GenBank/DDBJ databases">
        <authorList>
            <person name="Hellsten U."/>
            <person name="Grimwood J."/>
            <person name="Chapman J.A."/>
            <person name="Shapiro H."/>
            <person name="Aerts A."/>
            <person name="Otillar R.P."/>
            <person name="Terry A.Y."/>
            <person name="Boore J.L."/>
            <person name="Simakov O."/>
            <person name="Marletaz F."/>
            <person name="Cho S.-J."/>
            <person name="Edsinger-Gonzales E."/>
            <person name="Havlak P."/>
            <person name="Kuo D.-H."/>
            <person name="Larsson T."/>
            <person name="Lv J."/>
            <person name="Arendt D."/>
            <person name="Savage R."/>
            <person name="Osoegawa K."/>
            <person name="de Jong P."/>
            <person name="Lindberg D.R."/>
            <person name="Seaver E.C."/>
            <person name="Weisblat D.A."/>
            <person name="Putnam N.H."/>
            <person name="Grigoriev I.V."/>
            <person name="Rokhsar D.S."/>
        </authorList>
    </citation>
    <scope>NUCLEOTIDE SEQUENCE</scope>
    <source>
        <strain evidence="5">I ESC-2004</strain>
    </source>
</reference>
<dbReference type="GO" id="GO:0005737">
    <property type="term" value="C:cytoplasm"/>
    <property type="evidence" value="ECO:0007669"/>
    <property type="project" value="TreeGrafter"/>
</dbReference>
<dbReference type="PROSITE" id="PS51186">
    <property type="entry name" value="GNAT"/>
    <property type="match status" value="1"/>
</dbReference>
<gene>
    <name evidence="3" type="ORF">CAPTEDRAFT_169672</name>
</gene>